<accession>A0A915BQV4</accession>
<evidence type="ECO:0000313" key="2">
    <source>
        <dbReference type="WBParaSite" id="PgR053_g048_t01"/>
    </source>
</evidence>
<protein>
    <submittedName>
        <fullName evidence="2">Uncharacterized protein</fullName>
    </submittedName>
</protein>
<dbReference type="AlphaFoldDB" id="A0A915BQV4"/>
<name>A0A915BQV4_PARUN</name>
<keyword evidence="1" id="KW-1185">Reference proteome</keyword>
<dbReference type="WBParaSite" id="PgR053_g048_t01">
    <property type="protein sequence ID" value="PgR053_g048_t01"/>
    <property type="gene ID" value="PgR053_g048"/>
</dbReference>
<dbReference type="Proteomes" id="UP000887569">
    <property type="component" value="Unplaced"/>
</dbReference>
<proteinExistence type="predicted"/>
<organism evidence="1 2">
    <name type="scientific">Parascaris univalens</name>
    <name type="common">Nematode worm</name>
    <dbReference type="NCBI Taxonomy" id="6257"/>
    <lineage>
        <taxon>Eukaryota</taxon>
        <taxon>Metazoa</taxon>
        <taxon>Ecdysozoa</taxon>
        <taxon>Nematoda</taxon>
        <taxon>Chromadorea</taxon>
        <taxon>Rhabditida</taxon>
        <taxon>Spirurina</taxon>
        <taxon>Ascaridomorpha</taxon>
        <taxon>Ascaridoidea</taxon>
        <taxon>Ascarididae</taxon>
        <taxon>Parascaris</taxon>
    </lineage>
</organism>
<reference evidence="2" key="1">
    <citation type="submission" date="2022-11" db="UniProtKB">
        <authorList>
            <consortium name="WormBaseParasite"/>
        </authorList>
    </citation>
    <scope>IDENTIFICATION</scope>
</reference>
<sequence length="60" mass="6534">MRVVAAASYSTNRLQGAYGARIGAPSEGHLLVGVHAYCHILKYALIAETWMCLEYGKIHA</sequence>
<evidence type="ECO:0000313" key="1">
    <source>
        <dbReference type="Proteomes" id="UP000887569"/>
    </source>
</evidence>